<feature type="region of interest" description="Disordered" evidence="5">
    <location>
        <begin position="606"/>
        <end position="682"/>
    </location>
</feature>
<dbReference type="PANTHER" id="PTHR24206">
    <property type="entry name" value="OS06G0237300 PROTEIN"/>
    <property type="match status" value="1"/>
</dbReference>
<evidence type="ECO:0000259" key="6">
    <source>
        <dbReference type="PROSITE" id="PS50023"/>
    </source>
</evidence>
<feature type="region of interest" description="Disordered" evidence="5">
    <location>
        <begin position="479"/>
        <end position="588"/>
    </location>
</feature>
<dbReference type="InterPro" id="IPR028740">
    <property type="entry name" value="EPLIN_Lim_dom"/>
</dbReference>
<sequence length="728" mass="81898">MESTPFNRRQWTSLSLRVTAKELSLVNKNKSSAIVEIFSKYQKAAEETNMEKKRTNTENLSQHFRRGTLTVLKKKWENPGLGAESHTDSLRNSSTEIRHRADHPPPEATSHAASGAEADQEEQIHPRSRFRSPPEALVQGRYPHIKDSEDLKDQSTESKKMENCLGESRHEVEKSEISENTEASGKIEKYNIPLNRLKMMFEKGEPTQTKILRAQSRSASGRKVSENSYSLDDLEIGPGQLSSSTFNSEKNESRRNLELPRLSETSIKDRMAKYQAAVSKQSSSTNYTNELKASGGEIKIHKMEQKENVPPGPEVCITHQEGEKIEQPSIPATNPNARASSLSESSPPKKFQAPARETCVECQKTVYPMERLLANQQVFHISCFRCSYCNNKLSLGTYASLHGRIYCKPHFNQLFKSKGNYDEGFGHRPHKDLWASKNENEEILERPAQLANARETSHSPGVEDAPIAKVGVLAASMEAKAASQQEKEDKPAETKKLRIAWPPPTELGSSGSALEEGIKVSKPKWPPEDEISKPEVPEDVDLDLKKLRRSSSLKERSRPFTVAASFQSTSVKSPKTLSPPIRKGWSMSEQSEEFVGGIVAERKQVENAKASKKNGSVGKTTWQNKESKGETGKRSKEGHSLELENENLVENGANFDEDDNSFLKQQSPQEPKSPNWSSFVDDTFAEEFTTQSQKSQDVELWEGEVVKELSVEEQIKRNRYYDEDEDEE</sequence>
<keyword evidence="2 4" id="KW-0862">Zinc</keyword>
<reference evidence="7 8" key="1">
    <citation type="submission" date="2016-06" db="EMBL/GenBank/DDBJ databases">
        <title>Genome of Rhinopithecus bieti.</title>
        <authorList>
            <person name="Wu"/>
            <person name="C.-I. and Zhang"/>
            <person name="Y."/>
        </authorList>
    </citation>
    <scope>NUCLEOTIDE SEQUENCE</scope>
</reference>
<name>A0A2K6K5U0_RHIBE</name>
<feature type="region of interest" description="Disordered" evidence="5">
    <location>
        <begin position="323"/>
        <end position="350"/>
    </location>
</feature>
<dbReference type="AlphaFoldDB" id="A0A2K6K5U0"/>
<feature type="compositionally biased region" description="Basic and acidic residues" evidence="5">
    <location>
        <begin position="525"/>
        <end position="536"/>
    </location>
</feature>
<feature type="domain" description="LIM zinc-binding" evidence="6">
    <location>
        <begin position="357"/>
        <end position="417"/>
    </location>
</feature>
<protein>
    <submittedName>
        <fullName evidence="7">LIM domain and actin binding 1</fullName>
    </submittedName>
</protein>
<dbReference type="Ensembl" id="ENSRBIT00000029778.1">
    <property type="protein sequence ID" value="ENSRBIP00000006612.1"/>
    <property type="gene ID" value="ENSRBIG00000026725.1"/>
</dbReference>
<dbReference type="SMART" id="SM00132">
    <property type="entry name" value="LIM"/>
    <property type="match status" value="1"/>
</dbReference>
<evidence type="ECO:0000256" key="2">
    <source>
        <dbReference type="ARBA" id="ARBA00022833"/>
    </source>
</evidence>
<dbReference type="FunFam" id="2.10.110.10:FF:000002">
    <property type="entry name" value="LIM domain and actin-binding 1"/>
    <property type="match status" value="1"/>
</dbReference>
<organism evidence="7 8">
    <name type="scientific">Rhinopithecus bieti</name>
    <name type="common">Black snub-nosed monkey</name>
    <name type="synonym">Pygathrix bieti</name>
    <dbReference type="NCBI Taxonomy" id="61621"/>
    <lineage>
        <taxon>Eukaryota</taxon>
        <taxon>Metazoa</taxon>
        <taxon>Chordata</taxon>
        <taxon>Craniata</taxon>
        <taxon>Vertebrata</taxon>
        <taxon>Euteleostomi</taxon>
        <taxon>Mammalia</taxon>
        <taxon>Eutheria</taxon>
        <taxon>Euarchontoglires</taxon>
        <taxon>Primates</taxon>
        <taxon>Haplorrhini</taxon>
        <taxon>Catarrhini</taxon>
        <taxon>Cercopithecidae</taxon>
        <taxon>Colobinae</taxon>
        <taxon>Rhinopithecus</taxon>
    </lineage>
</organism>
<dbReference type="InterPro" id="IPR001781">
    <property type="entry name" value="Znf_LIM"/>
</dbReference>
<dbReference type="PROSITE" id="PS00478">
    <property type="entry name" value="LIM_DOMAIN_1"/>
    <property type="match status" value="1"/>
</dbReference>
<feature type="compositionally biased region" description="Polar residues" evidence="5">
    <location>
        <begin position="662"/>
        <end position="680"/>
    </location>
</feature>
<evidence type="ECO:0000313" key="8">
    <source>
        <dbReference type="Proteomes" id="UP000233180"/>
    </source>
</evidence>
<dbReference type="Gene3D" id="2.10.110.10">
    <property type="entry name" value="Cysteine Rich Protein"/>
    <property type="match status" value="1"/>
</dbReference>
<feature type="compositionally biased region" description="Polar residues" evidence="5">
    <location>
        <begin position="564"/>
        <end position="576"/>
    </location>
</feature>
<keyword evidence="3 4" id="KW-0440">LIM domain</keyword>
<dbReference type="Pfam" id="PF00412">
    <property type="entry name" value="LIM"/>
    <property type="match status" value="1"/>
</dbReference>
<feature type="compositionally biased region" description="Basic and acidic residues" evidence="5">
    <location>
        <begin position="144"/>
        <end position="177"/>
    </location>
</feature>
<evidence type="ECO:0000256" key="1">
    <source>
        <dbReference type="ARBA" id="ARBA00022723"/>
    </source>
</evidence>
<feature type="compositionally biased region" description="Basic and acidic residues" evidence="5">
    <location>
        <begin position="625"/>
        <end position="642"/>
    </location>
</feature>
<feature type="compositionally biased region" description="Polar residues" evidence="5">
    <location>
        <begin position="330"/>
        <end position="346"/>
    </location>
</feature>
<proteinExistence type="predicted"/>
<accession>A0A2K6K5U0</accession>
<keyword evidence="8" id="KW-1185">Reference proteome</keyword>
<feature type="compositionally biased region" description="Basic and acidic residues" evidence="5">
    <location>
        <begin position="485"/>
        <end position="496"/>
    </location>
</feature>
<dbReference type="PROSITE" id="PS50023">
    <property type="entry name" value="LIM_DOMAIN_2"/>
    <property type="match status" value="1"/>
</dbReference>
<dbReference type="GeneTree" id="ENSGT00940000158313"/>
<dbReference type="CDD" id="cd09485">
    <property type="entry name" value="LIM_Eplin_alpha_beta"/>
    <property type="match status" value="1"/>
</dbReference>
<feature type="region of interest" description="Disordered" evidence="5">
    <location>
        <begin position="235"/>
        <end position="257"/>
    </location>
</feature>
<feature type="region of interest" description="Disordered" evidence="5">
    <location>
        <begin position="75"/>
        <end position="182"/>
    </location>
</feature>
<reference evidence="7" key="3">
    <citation type="submission" date="2025-09" db="UniProtKB">
        <authorList>
            <consortium name="Ensembl"/>
        </authorList>
    </citation>
    <scope>IDENTIFICATION</scope>
</reference>
<gene>
    <name evidence="7" type="primary">LIMA1</name>
</gene>
<evidence type="ECO:0000256" key="4">
    <source>
        <dbReference type="PROSITE-ProRule" id="PRU00125"/>
    </source>
</evidence>
<dbReference type="Proteomes" id="UP000233180">
    <property type="component" value="Unassembled WGS sequence"/>
</dbReference>
<keyword evidence="1 4" id="KW-0479">Metal-binding</keyword>
<evidence type="ECO:0000256" key="5">
    <source>
        <dbReference type="SAM" id="MobiDB-lite"/>
    </source>
</evidence>
<evidence type="ECO:0000256" key="3">
    <source>
        <dbReference type="ARBA" id="ARBA00023038"/>
    </source>
</evidence>
<feature type="compositionally biased region" description="Polar residues" evidence="5">
    <location>
        <begin position="613"/>
        <end position="624"/>
    </location>
</feature>
<dbReference type="SUPFAM" id="SSF57716">
    <property type="entry name" value="Glucocorticoid receptor-like (DNA-binding domain)"/>
    <property type="match status" value="2"/>
</dbReference>
<reference evidence="7" key="2">
    <citation type="submission" date="2025-08" db="UniProtKB">
        <authorList>
            <consortium name="Ensembl"/>
        </authorList>
    </citation>
    <scope>IDENTIFICATION</scope>
</reference>
<evidence type="ECO:0000313" key="7">
    <source>
        <dbReference type="Ensembl" id="ENSRBIP00000006612.1"/>
    </source>
</evidence>
<dbReference type="GO" id="GO:0046872">
    <property type="term" value="F:metal ion binding"/>
    <property type="evidence" value="ECO:0007669"/>
    <property type="project" value="UniProtKB-KW"/>
</dbReference>
<feature type="compositionally biased region" description="Basic and acidic residues" evidence="5">
    <location>
        <begin position="96"/>
        <end position="105"/>
    </location>
</feature>